<protein>
    <submittedName>
        <fullName evidence="2">AlkP-core domain protein</fullName>
    </submittedName>
</protein>
<dbReference type="eggNOG" id="arCOG04525">
    <property type="taxonomic scope" value="Archaea"/>
</dbReference>
<dbReference type="HOGENOM" id="CLU_069530_0_0_2"/>
<dbReference type="RefSeq" id="WP_015410393.1">
    <property type="nucleotide sequence ID" value="NC_020388.1"/>
</dbReference>
<dbReference type="InterPro" id="IPR017850">
    <property type="entry name" value="Alkaline_phosphatase_core_sf"/>
</dbReference>
<sequence length="330" mass="37439">MTVSFSQWLEESREHLQAENRSLPSRLARPLYYVYVGALLSATKHYRWGTNVFDREWDLLVVLDACRVDALREVADEYDFLGDVEPMPSVGSTSFEWLNHTFGRGHADAIARTAYVTGNSYTQRVLTQRGDTGHAAMPFGPTDYDVVPPEAFGYIEELWRADLEGDPEWTVGSGDRTRRSPRYATDRTIAAARERDADRLIVHYMYPHDPYPLAEPALFEPFDPLRAGDVSRQRVWDAYLDNLRFVLDEVELLLENVDAETVAITADHGEAFGEYGFYRHVIGCPLSCMRRVPWVETTATDTGEHDPAAPDPTETGTVPARDRLEQLGYL</sequence>
<evidence type="ECO:0000256" key="1">
    <source>
        <dbReference type="SAM" id="MobiDB-lite"/>
    </source>
</evidence>
<feature type="region of interest" description="Disordered" evidence="1">
    <location>
        <begin position="299"/>
        <end position="322"/>
    </location>
</feature>
<evidence type="ECO:0000313" key="2">
    <source>
        <dbReference type="EMBL" id="CCQ37656.1"/>
    </source>
</evidence>
<dbReference type="KEGG" id="nmo:Nmlp_3531"/>
<dbReference type="EMBL" id="HF582854">
    <property type="protein sequence ID" value="CCQ37656.1"/>
    <property type="molecule type" value="Genomic_DNA"/>
</dbReference>
<evidence type="ECO:0000313" key="3">
    <source>
        <dbReference type="Proteomes" id="UP000011867"/>
    </source>
</evidence>
<dbReference type="GeneID" id="14651926"/>
<dbReference type="SUPFAM" id="SSF53649">
    <property type="entry name" value="Alkaline phosphatase-like"/>
    <property type="match status" value="1"/>
</dbReference>
<accession>M1XT98</accession>
<dbReference type="AlphaFoldDB" id="M1XT98"/>
<name>M1XT98_NATM8</name>
<reference evidence="2 3" key="1">
    <citation type="journal article" date="2013" name="Genome Announc.">
        <title>Genome of the haloarchaeon Natronomonas moolapensis, a neutrophilic member of a previously haloalkaliphilic genus.</title>
        <authorList>
            <person name="Dyall-Smith M.L."/>
            <person name="Pfeiffer F."/>
            <person name="Oberwinkler T."/>
            <person name="Klee K."/>
            <person name="Rampp M."/>
            <person name="Palm P."/>
            <person name="Gross K."/>
            <person name="Schuster S.C."/>
            <person name="Oesterhelt D."/>
        </authorList>
    </citation>
    <scope>NUCLEOTIDE SEQUENCE [LARGE SCALE GENOMIC DNA]</scope>
    <source>
        <strain evidence="3">DSM 18674 / JCM 14361 / 8.8.11</strain>
    </source>
</reference>
<gene>
    <name evidence="2" type="ordered locus">Nmlp_3531</name>
</gene>
<dbReference type="Gene3D" id="3.40.720.10">
    <property type="entry name" value="Alkaline Phosphatase, subunit A"/>
    <property type="match status" value="1"/>
</dbReference>
<dbReference type="STRING" id="268739.Nmlp_3531"/>
<proteinExistence type="predicted"/>
<dbReference type="Proteomes" id="UP000011867">
    <property type="component" value="Chromosome"/>
</dbReference>
<dbReference type="OrthoDB" id="100846at2157"/>
<organism evidence="2 3">
    <name type="scientific">Natronomonas moolapensis (strain DSM 18674 / CECT 7526 / JCM 14361 / 8.8.11)</name>
    <dbReference type="NCBI Taxonomy" id="268739"/>
    <lineage>
        <taxon>Archaea</taxon>
        <taxon>Methanobacteriati</taxon>
        <taxon>Methanobacteriota</taxon>
        <taxon>Stenosarchaea group</taxon>
        <taxon>Halobacteria</taxon>
        <taxon>Halobacteriales</taxon>
        <taxon>Natronomonadaceae</taxon>
        <taxon>Natronomonas</taxon>
    </lineage>
</organism>
<keyword evidence="3" id="KW-1185">Reference proteome</keyword>